<organism evidence="1 2">
    <name type="scientific">Acinetobacter bereziniae</name>
    <name type="common">Acinetobacter genomosp. 10</name>
    <dbReference type="NCBI Taxonomy" id="106648"/>
    <lineage>
        <taxon>Bacteria</taxon>
        <taxon>Pseudomonadati</taxon>
        <taxon>Pseudomonadota</taxon>
        <taxon>Gammaproteobacteria</taxon>
        <taxon>Moraxellales</taxon>
        <taxon>Moraxellaceae</taxon>
        <taxon>Acinetobacter</taxon>
    </lineage>
</organism>
<dbReference type="Proteomes" id="UP000644140">
    <property type="component" value="Chromosome"/>
</dbReference>
<dbReference type="AlphaFoldDB" id="A0A8I1AEZ9"/>
<protein>
    <submittedName>
        <fullName evidence="1">Uncharacterized protein</fullName>
    </submittedName>
</protein>
<name>A0A8I1AEZ9_ACIBZ</name>
<gene>
    <name evidence="1" type="ORF">I9054_017070</name>
</gene>
<reference evidence="1" key="1">
    <citation type="submission" date="2022-02" db="EMBL/GenBank/DDBJ databases">
        <title>Characterization of Tn125 harboring carbapenem-resistant Acinetobacter bereziniae clinical isolates.</title>
        <authorList>
            <person name="Wong N.-K."/>
            <person name="Pan Q."/>
        </authorList>
    </citation>
    <scope>NUCLEOTIDE SEQUENCE</scope>
    <source>
        <strain evidence="1">GD03393</strain>
    </source>
</reference>
<dbReference type="RefSeq" id="WP_151780602.1">
    <property type="nucleotide sequence ID" value="NZ_BKNL01000002.1"/>
</dbReference>
<evidence type="ECO:0000313" key="1">
    <source>
        <dbReference type="EMBL" id="UUN97051.1"/>
    </source>
</evidence>
<proteinExistence type="predicted"/>
<evidence type="ECO:0000313" key="2">
    <source>
        <dbReference type="Proteomes" id="UP000644140"/>
    </source>
</evidence>
<accession>A0A8I1AEZ9</accession>
<dbReference type="EMBL" id="CP092085">
    <property type="protein sequence ID" value="UUN97051.1"/>
    <property type="molecule type" value="Genomic_DNA"/>
</dbReference>
<sequence>MGIMILKKIKIVINGENIIMTIDHAPYPNSKGEDINTPAINKLPKVQPPDFSKIQGHTCTKIPAFNERQKRFESLSGSYYRTKADGSYEGVVEYDPEESYTDKLKIVEQDGKQKVVPFYNYGERSKNIDIEFDSKKNVLIFSRKLIFILKKVINSDNGKEYPYENQKSTQKPYQIQDREITQETMQFIQDRQDKVNELLNYAGYYLTPTDCNIEGGCTCVVPIIMKVTMQVQQASEPQNSIAHYINLYPSASRADESNWGEVELKNEKFTKHGETKVINGNVISSPSILVQEERTQDSTAVFLHETAHLFGFPDEYFEGGGAVHKMYIHADTQTVDIHFLEPKDDWKRQVDGQLMSSAVPGTMPVIPPYYYEQFRQYFEKKTGVRWTIKKLVN</sequence>